<name>U1UJP7_9PSED</name>
<gene>
    <name evidence="1" type="ORF">O204_05515</name>
</gene>
<dbReference type="CDD" id="cd08054">
    <property type="entry name" value="gp6"/>
    <property type="match status" value="1"/>
</dbReference>
<dbReference type="EMBL" id="AVQG01000023">
    <property type="protein sequence ID" value="ERH56528.1"/>
    <property type="molecule type" value="Genomic_DNA"/>
</dbReference>
<dbReference type="NCBIfam" id="TIGR01560">
    <property type="entry name" value="put_DNA_pack"/>
    <property type="match status" value="2"/>
</dbReference>
<dbReference type="Gene3D" id="1.10.3230.30">
    <property type="entry name" value="Phage gp6-like head-tail connector protein"/>
    <property type="match status" value="1"/>
</dbReference>
<dbReference type="PATRIC" id="fig|1390371.3.peg.3621"/>
<evidence type="ECO:0000313" key="1">
    <source>
        <dbReference type="EMBL" id="ERH56528.1"/>
    </source>
</evidence>
<organism evidence="1 2">
    <name type="scientific">Pseudomonas simiae</name>
    <dbReference type="NCBI Taxonomy" id="321846"/>
    <lineage>
        <taxon>Bacteria</taxon>
        <taxon>Pseudomonadati</taxon>
        <taxon>Pseudomonadota</taxon>
        <taxon>Gammaproteobacteria</taxon>
        <taxon>Pseudomonadales</taxon>
        <taxon>Pseudomonadaceae</taxon>
        <taxon>Pseudomonas</taxon>
    </lineage>
</organism>
<dbReference type="RefSeq" id="WP_021492497.1">
    <property type="nucleotide sequence ID" value="NZ_AVQG01000023.1"/>
</dbReference>
<proteinExistence type="predicted"/>
<evidence type="ECO:0000313" key="2">
    <source>
        <dbReference type="Proteomes" id="UP000016504"/>
    </source>
</evidence>
<dbReference type="AlphaFoldDB" id="U1UJP7"/>
<dbReference type="Pfam" id="PF05135">
    <property type="entry name" value="Phage_connect_1"/>
    <property type="match status" value="1"/>
</dbReference>
<evidence type="ECO:0008006" key="3">
    <source>
        <dbReference type="Google" id="ProtNLM"/>
    </source>
</evidence>
<dbReference type="Proteomes" id="UP000016504">
    <property type="component" value="Unassembled WGS sequence"/>
</dbReference>
<sequence>MLTLEQIKQHCRLELDDTEEDELLQGYGRAARRMVETRTGRKLVRVELPVDAPPDAVGDYDYLRSLLPATAPENALPVTDDVTLAMKMLVAHWYRNREAVTDATATGSRALPLAFEALVGPYNWISL</sequence>
<protein>
    <recommendedName>
        <fullName evidence="3">Phage gp6-like head-tail connector protein</fullName>
    </recommendedName>
</protein>
<dbReference type="InterPro" id="IPR021146">
    <property type="entry name" value="Phage_gp6-like_head-tail"/>
</dbReference>
<dbReference type="InterPro" id="IPR006450">
    <property type="entry name" value="Phage_HK97_gp6-like"/>
</dbReference>
<comment type="caution">
    <text evidence="1">The sequence shown here is derived from an EMBL/GenBank/DDBJ whole genome shotgun (WGS) entry which is preliminary data.</text>
</comment>
<reference evidence="1 2" key="1">
    <citation type="submission" date="2013-08" db="EMBL/GenBank/DDBJ databases">
        <title>Biodegradation of aromatic compounds in biofilm forming Pseudomonas isolated from sewage sludge.</title>
        <authorList>
            <person name="Qureshi A."/>
            <person name="Ghosh S."/>
            <person name="Khardenavis A.A."/>
            <person name="Kapley A."/>
            <person name="Purohit H.J."/>
        </authorList>
    </citation>
    <scope>NUCLEOTIDE SEQUENCE [LARGE SCALE GENOMIC DNA]</scope>
    <source>
        <strain evidence="1 2">EGD-AQ6</strain>
    </source>
</reference>
<accession>U1UJP7</accession>